<organism evidence="2 3">
    <name type="scientific">Paraburkholderia bengalensis</name>
    <dbReference type="NCBI Taxonomy" id="2747562"/>
    <lineage>
        <taxon>Bacteria</taxon>
        <taxon>Pseudomonadati</taxon>
        <taxon>Pseudomonadota</taxon>
        <taxon>Betaproteobacteria</taxon>
        <taxon>Burkholderiales</taxon>
        <taxon>Burkholderiaceae</taxon>
        <taxon>Paraburkholderia</taxon>
    </lineage>
</organism>
<evidence type="ECO:0000313" key="3">
    <source>
        <dbReference type="Proteomes" id="UP001386437"/>
    </source>
</evidence>
<dbReference type="InterPro" id="IPR052342">
    <property type="entry name" value="MCH/BMMD"/>
</dbReference>
<dbReference type="RefSeq" id="WP_336601243.1">
    <property type="nucleotide sequence ID" value="NZ_JACFYJ010000076.1"/>
</dbReference>
<gene>
    <name evidence="2" type="ORF">H3V53_31535</name>
</gene>
<dbReference type="InterPro" id="IPR029069">
    <property type="entry name" value="HotDog_dom_sf"/>
</dbReference>
<sequence>MNNSSHGAGDVIYLEDLSVGLVFTSSEHELDVEQIREFAQRFDPQPFHLSEEAARDTFFAGLAASGWHTAAITMKLLVQSLPFAGGVIGAGSDITWPRPTRPGDVLHVVSTIMEIAPSKSRPDRGIVTVQSDTLNQHGDVCQRSVARLLAFRRS</sequence>
<keyword evidence="3" id="KW-1185">Reference proteome</keyword>
<evidence type="ECO:0000313" key="2">
    <source>
        <dbReference type="EMBL" id="MEI6001529.1"/>
    </source>
</evidence>
<dbReference type="Gene3D" id="3.10.129.10">
    <property type="entry name" value="Hotdog Thioesterase"/>
    <property type="match status" value="1"/>
</dbReference>
<evidence type="ECO:0000259" key="1">
    <source>
        <dbReference type="Pfam" id="PF01575"/>
    </source>
</evidence>
<dbReference type="CDD" id="cd03454">
    <property type="entry name" value="YdeM"/>
    <property type="match status" value="1"/>
</dbReference>
<proteinExistence type="predicted"/>
<dbReference type="PANTHER" id="PTHR43664">
    <property type="entry name" value="MONOAMINE OXIDASE-RELATED"/>
    <property type="match status" value="1"/>
</dbReference>
<dbReference type="InterPro" id="IPR002539">
    <property type="entry name" value="MaoC-like_dom"/>
</dbReference>
<name>A0ABU8J1H5_9BURK</name>
<feature type="domain" description="MaoC-like" evidence="1">
    <location>
        <begin position="27"/>
        <end position="129"/>
    </location>
</feature>
<dbReference type="Pfam" id="PF01575">
    <property type="entry name" value="MaoC_dehydratas"/>
    <property type="match status" value="1"/>
</dbReference>
<comment type="caution">
    <text evidence="2">The sequence shown here is derived from an EMBL/GenBank/DDBJ whole genome shotgun (WGS) entry which is preliminary data.</text>
</comment>
<protein>
    <submittedName>
        <fullName evidence="2">MaoC family dehydratase</fullName>
    </submittedName>
</protein>
<dbReference type="EMBL" id="JACFYJ010000076">
    <property type="protein sequence ID" value="MEI6001529.1"/>
    <property type="molecule type" value="Genomic_DNA"/>
</dbReference>
<dbReference type="PANTHER" id="PTHR43664:SF1">
    <property type="entry name" value="BETA-METHYLMALYL-COA DEHYDRATASE"/>
    <property type="match status" value="1"/>
</dbReference>
<dbReference type="Proteomes" id="UP001386437">
    <property type="component" value="Unassembled WGS sequence"/>
</dbReference>
<reference evidence="2 3" key="1">
    <citation type="journal article" date="2022" name="Arch. Microbiol.">
        <title>Paraburkholderia bengalensis sp. nov. isolated from roots of Oryza sativa, IR64.</title>
        <authorList>
            <person name="Nag P."/>
            <person name="Mondal N."/>
            <person name="Sarkar J."/>
            <person name="Das S."/>
        </authorList>
    </citation>
    <scope>NUCLEOTIDE SEQUENCE [LARGE SCALE GENOMIC DNA]</scope>
    <source>
        <strain evidence="2 3">IR64_4_BI</strain>
    </source>
</reference>
<dbReference type="SUPFAM" id="SSF54637">
    <property type="entry name" value="Thioesterase/thiol ester dehydrase-isomerase"/>
    <property type="match status" value="1"/>
</dbReference>
<accession>A0ABU8J1H5</accession>